<reference evidence="2" key="1">
    <citation type="submission" date="2016-10" db="EMBL/GenBank/DDBJ databases">
        <authorList>
            <person name="Varghese N."/>
        </authorList>
    </citation>
    <scope>NUCLEOTIDE SEQUENCE [LARGE SCALE GENOMIC DNA]</scope>
    <source>
        <strain evidence="2">ACV-9</strain>
    </source>
</reference>
<organism evidence="1 2">
    <name type="scientific">Pseudobutyrivibrio ruminis</name>
    <dbReference type="NCBI Taxonomy" id="46206"/>
    <lineage>
        <taxon>Bacteria</taxon>
        <taxon>Bacillati</taxon>
        <taxon>Bacillota</taxon>
        <taxon>Clostridia</taxon>
        <taxon>Lachnospirales</taxon>
        <taxon>Lachnospiraceae</taxon>
        <taxon>Pseudobutyrivibrio</taxon>
    </lineage>
</organism>
<keyword evidence="2" id="KW-1185">Reference proteome</keyword>
<sequence>MTKKRIFSLLVILAILIITVGGFVYNRSRNTKVAYHAEGSAGNIAGTTIVVSLFADDTESKWDSTEDAEKISNINNYLAIAGDYLENVVASYNKSADFITDFTTSTDLKYSMAFDKKITDQEYIDNGECDTVVWNFIDKNIDEDALKQKYNADNIVYMVFVDSDERNTAITCTRSWYEGMESDDEIVYLFNIDSQCLNGPAVYAHEILHTFGAPDLYVEDSLYNITSDFLNYVNENMSNDLMLTCSDATTGDYLYDSINNEVGEVTAYFLGLVDSSKIVDQWNLVIPETY</sequence>
<evidence type="ECO:0000313" key="1">
    <source>
        <dbReference type="EMBL" id="SEK61333.1"/>
    </source>
</evidence>
<proteinExistence type="predicted"/>
<gene>
    <name evidence="1" type="ORF">SAMN02910377_01348</name>
</gene>
<protein>
    <submittedName>
        <fullName evidence="1">Uncharacterized protein</fullName>
    </submittedName>
</protein>
<dbReference type="EMBL" id="FNZX01000007">
    <property type="protein sequence ID" value="SEK61333.1"/>
    <property type="molecule type" value="Genomic_DNA"/>
</dbReference>
<dbReference type="AlphaFoldDB" id="A0A1H7IFJ6"/>
<dbReference type="Proteomes" id="UP000182321">
    <property type="component" value="Unassembled WGS sequence"/>
</dbReference>
<evidence type="ECO:0000313" key="2">
    <source>
        <dbReference type="Proteomes" id="UP000182321"/>
    </source>
</evidence>
<name>A0A1H7IFJ6_9FIRM</name>
<accession>A0A1H7IFJ6</accession>
<dbReference type="RefSeq" id="WP_074790446.1">
    <property type="nucleotide sequence ID" value="NZ_FNZX01000007.1"/>
</dbReference>